<comment type="similarity">
    <text evidence="1 5">Belongs to the FGGY kinase family.</text>
</comment>
<dbReference type="GO" id="GO:0016773">
    <property type="term" value="F:phosphotransferase activity, alcohol group as acceptor"/>
    <property type="evidence" value="ECO:0007669"/>
    <property type="project" value="InterPro"/>
</dbReference>
<evidence type="ECO:0000256" key="2">
    <source>
        <dbReference type="ARBA" id="ARBA00022629"/>
    </source>
</evidence>
<keyword evidence="4 5" id="KW-0418">Kinase</keyword>
<dbReference type="AlphaFoldDB" id="A0AAU8G221"/>
<dbReference type="RefSeq" id="WP_353708164.1">
    <property type="nucleotide sequence ID" value="NZ_CP159290.1"/>
</dbReference>
<dbReference type="Gene3D" id="3.30.420.40">
    <property type="match status" value="2"/>
</dbReference>
<keyword evidence="2" id="KW-0119">Carbohydrate metabolism</keyword>
<evidence type="ECO:0000256" key="6">
    <source>
        <dbReference type="SAM" id="MobiDB-lite"/>
    </source>
</evidence>
<dbReference type="InterPro" id="IPR050406">
    <property type="entry name" value="FGGY_Carb_Kinase"/>
</dbReference>
<dbReference type="Pfam" id="PF00370">
    <property type="entry name" value="FGGY_N"/>
    <property type="match status" value="1"/>
</dbReference>
<evidence type="ECO:0000256" key="3">
    <source>
        <dbReference type="ARBA" id="ARBA00022679"/>
    </source>
</evidence>
<dbReference type="PIRSF" id="PIRSF000538">
    <property type="entry name" value="GlpK"/>
    <property type="match status" value="1"/>
</dbReference>
<dbReference type="InterPro" id="IPR000577">
    <property type="entry name" value="Carb_kinase_FGGY"/>
</dbReference>
<feature type="domain" description="Carbohydrate kinase FGGY C-terminal" evidence="8">
    <location>
        <begin position="270"/>
        <end position="449"/>
    </location>
</feature>
<feature type="domain" description="Carbohydrate kinase FGGY N-terminal" evidence="7">
    <location>
        <begin position="11"/>
        <end position="257"/>
    </location>
</feature>
<dbReference type="InterPro" id="IPR018483">
    <property type="entry name" value="Carb_kinase_FGGY_CS"/>
</dbReference>
<feature type="region of interest" description="Disordered" evidence="6">
    <location>
        <begin position="506"/>
        <end position="534"/>
    </location>
</feature>
<accession>A0AAU8G221</accession>
<dbReference type="InterPro" id="IPR018485">
    <property type="entry name" value="FGGY_C"/>
</dbReference>
<evidence type="ECO:0000313" key="9">
    <source>
        <dbReference type="EMBL" id="XCH30157.1"/>
    </source>
</evidence>
<dbReference type="InterPro" id="IPR043129">
    <property type="entry name" value="ATPase_NBD"/>
</dbReference>
<gene>
    <name evidence="9" type="ORF">ABRQ22_00225</name>
</gene>
<evidence type="ECO:0000256" key="4">
    <source>
        <dbReference type="ARBA" id="ARBA00022777"/>
    </source>
</evidence>
<dbReference type="PANTHER" id="PTHR43095">
    <property type="entry name" value="SUGAR KINASE"/>
    <property type="match status" value="1"/>
</dbReference>
<dbReference type="GO" id="GO:0042732">
    <property type="term" value="P:D-xylose metabolic process"/>
    <property type="evidence" value="ECO:0007669"/>
    <property type="project" value="UniProtKB-KW"/>
</dbReference>
<dbReference type="Pfam" id="PF02782">
    <property type="entry name" value="FGGY_C"/>
    <property type="match status" value="1"/>
</dbReference>
<dbReference type="GO" id="GO:0016301">
    <property type="term" value="F:kinase activity"/>
    <property type="evidence" value="ECO:0007669"/>
    <property type="project" value="UniProtKB-KW"/>
</dbReference>
<dbReference type="InterPro" id="IPR018484">
    <property type="entry name" value="FGGY_N"/>
</dbReference>
<dbReference type="PROSITE" id="PS00445">
    <property type="entry name" value="FGGY_KINASES_2"/>
    <property type="match status" value="1"/>
</dbReference>
<name>A0AAU8G221_9MICO</name>
<sequence>MPRPPVTPGLVGVDVGTSSTKGVLVGPDGAILRSTTRAHTVDRPAPGHVEMDAAVWWDELVAIVTELTADLAPGAVRGSDVPADLEVAAVGVSGMGPCVLLTDNVGTPVRPAILYGVDTRATRQIAALDAALGRATVLDRCGSALSSQAAGPKIAWVREHEAEAWSRARRLFMPASYLAFRLTGAYVLDHHSASQSTPLYDPRTHEWIDDWADLVAPGLELPALRWPGEAAGVTREPLAGVPAGTPVVTGTIDAWSEAVSVDATHVGDLMLMYGTTLFLVATVAEPLRSETMWGTVGAYPGTHNLAGGMATSGAITSWLRDLTGAGYPELLAEAAASGPGARGLLMLPYLAGERTPVQDPDARGVVAGLTVTHTRGDLYRAALEATAFGVRHNVETLRDAGADISRVVAVGGGTQGDLWTQVVSDVTGLPQVVPTRTIGASYGAAMLAAGLVHEEGRLLDVAAWNPPARVVEPDPGTRSAYDELYGLYRTLYPATRDVVHALARRTGRTAGPAAPERPSATLSTHRATLEGAPA</sequence>
<dbReference type="EMBL" id="CP159290">
    <property type="protein sequence ID" value="XCH30157.1"/>
    <property type="molecule type" value="Genomic_DNA"/>
</dbReference>
<protein>
    <submittedName>
        <fullName evidence="9">FGGY-family carbohydrate kinase</fullName>
    </submittedName>
</protein>
<evidence type="ECO:0000256" key="5">
    <source>
        <dbReference type="RuleBase" id="RU003733"/>
    </source>
</evidence>
<keyword evidence="3 5" id="KW-0808">Transferase</keyword>
<proteinExistence type="inferred from homology"/>
<reference evidence="9" key="1">
    <citation type="submission" date="2024-06" db="EMBL/GenBank/DDBJ databases">
        <title>Complete genome sequence of the cellulolytic actinobacterium, Cellulosimicrobium ES-005.</title>
        <authorList>
            <person name="Matthews C.T."/>
            <person name="Underwood K.D."/>
            <person name="Ghanchi K.M."/>
            <person name="Fields S.D."/>
            <person name="Gardner S.G."/>
        </authorList>
    </citation>
    <scope>NUCLEOTIDE SEQUENCE</scope>
    <source>
        <strain evidence="9">ES-005</strain>
    </source>
</reference>
<dbReference type="SUPFAM" id="SSF53067">
    <property type="entry name" value="Actin-like ATPase domain"/>
    <property type="match status" value="2"/>
</dbReference>
<evidence type="ECO:0000256" key="1">
    <source>
        <dbReference type="ARBA" id="ARBA00009156"/>
    </source>
</evidence>
<dbReference type="CDD" id="cd07804">
    <property type="entry name" value="ASKHA_NBD_FGGY_RrXK-like"/>
    <property type="match status" value="1"/>
</dbReference>
<keyword evidence="2" id="KW-0859">Xylose metabolism</keyword>
<evidence type="ECO:0000259" key="7">
    <source>
        <dbReference type="Pfam" id="PF00370"/>
    </source>
</evidence>
<evidence type="ECO:0000259" key="8">
    <source>
        <dbReference type="Pfam" id="PF02782"/>
    </source>
</evidence>
<dbReference type="PANTHER" id="PTHR43095:SF5">
    <property type="entry name" value="XYLULOSE KINASE"/>
    <property type="match status" value="1"/>
</dbReference>
<organism evidence="9">
    <name type="scientific">Cellulosimicrobium sp. ES-005</name>
    <dbReference type="NCBI Taxonomy" id="3163031"/>
    <lineage>
        <taxon>Bacteria</taxon>
        <taxon>Bacillati</taxon>
        <taxon>Actinomycetota</taxon>
        <taxon>Actinomycetes</taxon>
        <taxon>Micrococcales</taxon>
        <taxon>Promicromonosporaceae</taxon>
        <taxon>Cellulosimicrobium</taxon>
    </lineage>
</organism>